<dbReference type="Proteomes" id="UP001432190">
    <property type="component" value="Chromosome"/>
</dbReference>
<protein>
    <submittedName>
        <fullName evidence="1">Sulfotransferase</fullName>
    </submittedName>
</protein>
<evidence type="ECO:0000313" key="1">
    <source>
        <dbReference type="EMBL" id="WUP52281.1"/>
    </source>
</evidence>
<proteinExistence type="predicted"/>
<dbReference type="Pfam" id="PF13469">
    <property type="entry name" value="Sulfotransfer_3"/>
    <property type="match status" value="1"/>
</dbReference>
<sequence>MACAGAGLRVWLLVMPSPSPIFVAGTGRSGTSRIADIIGEHPLIHRIPMETRFLIDPGGLRDLADALTDRYDPTVGEDALHRLSEFLTVRVPGRRDDRGKTVPELVGERRYRDAVQQLWPQLIAYTYDEPAPAEGFGDADRPSGPFAPASRRRVVPRYFSDRSELLGILRGLIDTLFGGAAADAGKPTWCEKTPFNLLCMEFLWELVPEATIVHIKRHPVSVLASHLAQPWAPATVDGALAYLTPVYHRWLTWKDSVDLTGRRYVEVKAEDLAADWPGQRRALFERLDVDDFATSRTFQSHRLTNRNDQFDDETREFIEETLGKVIPAMGYE</sequence>
<dbReference type="RefSeq" id="WP_328853342.1">
    <property type="nucleotide sequence ID" value="NZ_CP108084.1"/>
</dbReference>
<gene>
    <name evidence="1" type="ORF">OG994_12495</name>
</gene>
<dbReference type="SUPFAM" id="SSF52540">
    <property type="entry name" value="P-loop containing nucleoside triphosphate hydrolases"/>
    <property type="match status" value="1"/>
</dbReference>
<evidence type="ECO:0000313" key="2">
    <source>
        <dbReference type="Proteomes" id="UP001432190"/>
    </source>
</evidence>
<dbReference type="Gene3D" id="3.40.50.300">
    <property type="entry name" value="P-loop containing nucleotide triphosphate hydrolases"/>
    <property type="match status" value="1"/>
</dbReference>
<name>A0ABZ1SDD9_9ACTN</name>
<organism evidence="1 2">
    <name type="scientific">Micromonospora globbae</name>
    <dbReference type="NCBI Taxonomy" id="1894969"/>
    <lineage>
        <taxon>Bacteria</taxon>
        <taxon>Bacillati</taxon>
        <taxon>Actinomycetota</taxon>
        <taxon>Actinomycetes</taxon>
        <taxon>Micromonosporales</taxon>
        <taxon>Micromonosporaceae</taxon>
        <taxon>Micromonospora</taxon>
    </lineage>
</organism>
<dbReference type="EMBL" id="CP108084">
    <property type="protein sequence ID" value="WUP52281.1"/>
    <property type="molecule type" value="Genomic_DNA"/>
</dbReference>
<keyword evidence="2" id="KW-1185">Reference proteome</keyword>
<accession>A0ABZ1SDD9</accession>
<dbReference type="InterPro" id="IPR027417">
    <property type="entry name" value="P-loop_NTPase"/>
</dbReference>
<reference evidence="1" key="1">
    <citation type="submission" date="2022-10" db="EMBL/GenBank/DDBJ databases">
        <title>The complete genomes of actinobacterial strains from the NBC collection.</title>
        <authorList>
            <person name="Joergensen T.S."/>
            <person name="Alvarez Arevalo M."/>
            <person name="Sterndorff E.B."/>
            <person name="Faurdal D."/>
            <person name="Vuksanovic O."/>
            <person name="Mourched A.-S."/>
            <person name="Charusanti P."/>
            <person name="Shaw S."/>
            <person name="Blin K."/>
            <person name="Weber T."/>
        </authorList>
    </citation>
    <scope>NUCLEOTIDE SEQUENCE</scope>
    <source>
        <strain evidence="1">NBC_00256</strain>
    </source>
</reference>